<dbReference type="HOGENOM" id="CLU_2004439_0_0_1"/>
<dbReference type="Proteomes" id="UP000002499">
    <property type="component" value="Unassembled WGS sequence"/>
</dbReference>
<feature type="chain" id="PRO_5003238695" evidence="1">
    <location>
        <begin position="20"/>
        <end position="124"/>
    </location>
</feature>
<dbReference type="AlphaFoldDB" id="E9EAE6"/>
<dbReference type="EMBL" id="GL698532">
    <property type="protein sequence ID" value="EFY87167.1"/>
    <property type="molecule type" value="Genomic_DNA"/>
</dbReference>
<organism evidence="3">
    <name type="scientific">Metarhizium acridum (strain CQMa 102)</name>
    <dbReference type="NCBI Taxonomy" id="655827"/>
    <lineage>
        <taxon>Eukaryota</taxon>
        <taxon>Fungi</taxon>
        <taxon>Dikarya</taxon>
        <taxon>Ascomycota</taxon>
        <taxon>Pezizomycotina</taxon>
        <taxon>Sordariomycetes</taxon>
        <taxon>Hypocreomycetidae</taxon>
        <taxon>Hypocreales</taxon>
        <taxon>Clavicipitaceae</taxon>
        <taxon>Metarhizium</taxon>
    </lineage>
</organism>
<evidence type="ECO:0000256" key="1">
    <source>
        <dbReference type="SAM" id="SignalP"/>
    </source>
</evidence>
<reference evidence="2 3" key="1">
    <citation type="journal article" date="2011" name="PLoS Genet.">
        <title>Genome sequencing and comparative transcriptomics of the model entomopathogenic fungi Metarhizium anisopliae and M. acridum.</title>
        <authorList>
            <person name="Gao Q."/>
            <person name="Jin K."/>
            <person name="Ying S.H."/>
            <person name="Zhang Y."/>
            <person name="Xiao G."/>
            <person name="Shang Y."/>
            <person name="Duan Z."/>
            <person name="Hu X."/>
            <person name="Xie X.Q."/>
            <person name="Zhou G."/>
            <person name="Peng G."/>
            <person name="Luo Z."/>
            <person name="Huang W."/>
            <person name="Wang B."/>
            <person name="Fang W."/>
            <person name="Wang S."/>
            <person name="Zhong Y."/>
            <person name="Ma L.J."/>
            <person name="St Leger R.J."/>
            <person name="Zhao G.P."/>
            <person name="Pei Y."/>
            <person name="Feng M.G."/>
            <person name="Xia Y."/>
            <person name="Wang C."/>
        </authorList>
    </citation>
    <scope>NUCLEOTIDE SEQUENCE [LARGE SCALE GENOMIC DNA]</scope>
    <source>
        <strain evidence="2 3">CQMa 102</strain>
    </source>
</reference>
<name>E9EAE6_METAQ</name>
<feature type="signal peptide" evidence="1">
    <location>
        <begin position="1"/>
        <end position="19"/>
    </location>
</feature>
<keyword evidence="1" id="KW-0732">Signal</keyword>
<evidence type="ECO:0000313" key="3">
    <source>
        <dbReference type="Proteomes" id="UP000002499"/>
    </source>
</evidence>
<keyword evidence="3" id="KW-1185">Reference proteome</keyword>
<sequence>MKPSILFPILASLTMASAAQEGAAAISYPNTKEEILGQLQEKAKLAFDQGIFATPQYNIECEIAEKSNIIDCDADKPTDPLRNNLETLCQQYDCGRCSELRRERFGGNTYRNSFSCEISPRASN</sequence>
<gene>
    <name evidence="2" type="ORF">MAC_06845</name>
</gene>
<dbReference type="eggNOG" id="ENOG502RK0S">
    <property type="taxonomic scope" value="Eukaryota"/>
</dbReference>
<dbReference type="InParanoid" id="E9EAE6"/>
<evidence type="ECO:0000313" key="2">
    <source>
        <dbReference type="EMBL" id="EFY87167.1"/>
    </source>
</evidence>
<protein>
    <submittedName>
        <fullName evidence="2">Uncharacterized protein</fullName>
    </submittedName>
</protein>
<accession>E9EAE6</accession>
<proteinExistence type="predicted"/>